<evidence type="ECO:0000256" key="1">
    <source>
        <dbReference type="SAM" id="MobiDB-lite"/>
    </source>
</evidence>
<feature type="region of interest" description="Disordered" evidence="1">
    <location>
        <begin position="1"/>
        <end position="51"/>
    </location>
</feature>
<evidence type="ECO:0000256" key="2">
    <source>
        <dbReference type="SAM" id="Phobius"/>
    </source>
</evidence>
<dbReference type="AlphaFoldDB" id="A0A951UDX7"/>
<accession>A0A951UDX7</accession>
<feature type="region of interest" description="Disordered" evidence="1">
    <location>
        <begin position="144"/>
        <end position="173"/>
    </location>
</feature>
<feature type="transmembrane region" description="Helical" evidence="2">
    <location>
        <begin position="72"/>
        <end position="90"/>
    </location>
</feature>
<keyword evidence="2" id="KW-0812">Transmembrane</keyword>
<proteinExistence type="predicted"/>
<feature type="compositionally biased region" description="Polar residues" evidence="1">
    <location>
        <begin position="17"/>
        <end position="41"/>
    </location>
</feature>
<gene>
    <name evidence="3" type="ORF">KME25_27600</name>
</gene>
<name>A0A951UDX7_9CYAN</name>
<dbReference type="Proteomes" id="UP000753908">
    <property type="component" value="Unassembled WGS sequence"/>
</dbReference>
<protein>
    <recommendedName>
        <fullName evidence="5">Cell division protein FtsL</fullName>
    </recommendedName>
</protein>
<keyword evidence="2" id="KW-1133">Transmembrane helix</keyword>
<evidence type="ECO:0000313" key="4">
    <source>
        <dbReference type="Proteomes" id="UP000753908"/>
    </source>
</evidence>
<comment type="caution">
    <text evidence="3">The sequence shown here is derived from an EMBL/GenBank/DDBJ whole genome shotgun (WGS) entry which is preliminary data.</text>
</comment>
<evidence type="ECO:0008006" key="5">
    <source>
        <dbReference type="Google" id="ProtNLM"/>
    </source>
</evidence>
<dbReference type="EMBL" id="JAHHIF010000056">
    <property type="protein sequence ID" value="MBW4548176.1"/>
    <property type="molecule type" value="Genomic_DNA"/>
</dbReference>
<reference evidence="3" key="1">
    <citation type="submission" date="2021-05" db="EMBL/GenBank/DDBJ databases">
        <authorList>
            <person name="Pietrasiak N."/>
            <person name="Ward R."/>
            <person name="Stajich J.E."/>
            <person name="Kurbessoian T."/>
        </authorList>
    </citation>
    <scope>NUCLEOTIDE SEQUENCE</scope>
    <source>
        <strain evidence="3">CPER-KK1</strain>
    </source>
</reference>
<keyword evidence="2" id="KW-0472">Membrane</keyword>
<reference evidence="3" key="2">
    <citation type="journal article" date="2022" name="Microbiol. Resour. Announc.">
        <title>Metagenome Sequencing to Explore Phylogenomics of Terrestrial Cyanobacteria.</title>
        <authorList>
            <person name="Ward R.D."/>
            <person name="Stajich J.E."/>
            <person name="Johansen J.R."/>
            <person name="Huntemann M."/>
            <person name="Clum A."/>
            <person name="Foster B."/>
            <person name="Foster B."/>
            <person name="Roux S."/>
            <person name="Palaniappan K."/>
            <person name="Varghese N."/>
            <person name="Mukherjee S."/>
            <person name="Reddy T.B.K."/>
            <person name="Daum C."/>
            <person name="Copeland A."/>
            <person name="Chen I.A."/>
            <person name="Ivanova N.N."/>
            <person name="Kyrpides N.C."/>
            <person name="Shapiro N."/>
            <person name="Eloe-Fadrosh E.A."/>
            <person name="Pietrasiak N."/>
        </authorList>
    </citation>
    <scope>NUCLEOTIDE SEQUENCE</scope>
    <source>
        <strain evidence="3">CPER-KK1</strain>
    </source>
</reference>
<feature type="compositionally biased region" description="Polar residues" evidence="1">
    <location>
        <begin position="151"/>
        <end position="173"/>
    </location>
</feature>
<evidence type="ECO:0000313" key="3">
    <source>
        <dbReference type="EMBL" id="MBW4548176.1"/>
    </source>
</evidence>
<organism evidence="3 4">
    <name type="scientific">Symplocastrum torsivum CPER-KK1</name>
    <dbReference type="NCBI Taxonomy" id="450513"/>
    <lineage>
        <taxon>Bacteria</taxon>
        <taxon>Bacillati</taxon>
        <taxon>Cyanobacteriota</taxon>
        <taxon>Cyanophyceae</taxon>
        <taxon>Oscillatoriophycideae</taxon>
        <taxon>Oscillatoriales</taxon>
        <taxon>Microcoleaceae</taxon>
        <taxon>Symplocastrum</taxon>
    </lineage>
</organism>
<sequence length="173" mass="19378">MNAVPRSVLPQRHQPRRQATNSKGTRSRATLSSTVSVPSRNTGKKVEKLNASRQQTPIWLSSLLFLQRSSDVVTFILVATTLTIYSWTVYTQQQWTKEYRKLETLQRHERHLTTTNAVIKDQLAQQAENPATGLVTPNPSNTIFLPPAPQRQAQTIPTSTAKPESKATTPLGY</sequence>